<evidence type="ECO:0000313" key="3">
    <source>
        <dbReference type="Proteomes" id="UP000226431"/>
    </source>
</evidence>
<sequence length="131" mass="13802">MDASARGNEGRKGKGRFREQPTSAAIPIRDLTRPGGGGGGGGGGHGHGHGSDGAAAAADDDDDDDGYRDARLRNAHTPAQHSQPCSRAQQYAPPTRQPSTARIKTRALNQSSHWPPLSRTRPPLDCYPAWG</sequence>
<feature type="region of interest" description="Disordered" evidence="1">
    <location>
        <begin position="1"/>
        <end position="131"/>
    </location>
</feature>
<keyword evidence="3" id="KW-1185">Reference proteome</keyword>
<feature type="compositionally biased region" description="Polar residues" evidence="1">
    <location>
        <begin position="97"/>
        <end position="113"/>
    </location>
</feature>
<proteinExistence type="predicted"/>
<evidence type="ECO:0000256" key="1">
    <source>
        <dbReference type="SAM" id="MobiDB-lite"/>
    </source>
</evidence>
<protein>
    <submittedName>
        <fullName evidence="2">Uncharacterized protein</fullName>
    </submittedName>
</protein>
<accession>A0A2C5YWY0</accession>
<reference evidence="2 3" key="1">
    <citation type="submission" date="2017-06" db="EMBL/GenBank/DDBJ databases">
        <title>Ant-infecting Ophiocordyceps genomes reveal a high diversity of potential behavioral manipulation genes and a possible major role for enterotoxins.</title>
        <authorList>
            <person name="De Bekker C."/>
            <person name="Evans H.C."/>
            <person name="Brachmann A."/>
            <person name="Hughes D.P."/>
        </authorList>
    </citation>
    <scope>NUCLEOTIDE SEQUENCE [LARGE SCALE GENOMIC DNA]</scope>
    <source>
        <strain evidence="2 3">Map16</strain>
    </source>
</reference>
<feature type="compositionally biased region" description="Basic and acidic residues" evidence="1">
    <location>
        <begin position="8"/>
        <end position="19"/>
    </location>
</feature>
<dbReference type="AlphaFoldDB" id="A0A2C5YWY0"/>
<feature type="compositionally biased region" description="Gly residues" evidence="1">
    <location>
        <begin position="34"/>
        <end position="45"/>
    </location>
</feature>
<dbReference type="EMBL" id="NJES01000433">
    <property type="protein sequence ID" value="PHH72266.1"/>
    <property type="molecule type" value="Genomic_DNA"/>
</dbReference>
<name>A0A2C5YWY0_9HYPO</name>
<evidence type="ECO:0000313" key="2">
    <source>
        <dbReference type="EMBL" id="PHH72266.1"/>
    </source>
</evidence>
<feature type="compositionally biased region" description="Polar residues" evidence="1">
    <location>
        <begin position="77"/>
        <end position="89"/>
    </location>
</feature>
<organism evidence="2 3">
    <name type="scientific">Ophiocordyceps camponoti-rufipedis</name>
    <dbReference type="NCBI Taxonomy" id="2004952"/>
    <lineage>
        <taxon>Eukaryota</taxon>
        <taxon>Fungi</taxon>
        <taxon>Dikarya</taxon>
        <taxon>Ascomycota</taxon>
        <taxon>Pezizomycotina</taxon>
        <taxon>Sordariomycetes</taxon>
        <taxon>Hypocreomycetidae</taxon>
        <taxon>Hypocreales</taxon>
        <taxon>Ophiocordycipitaceae</taxon>
        <taxon>Ophiocordyceps</taxon>
    </lineage>
</organism>
<comment type="caution">
    <text evidence="2">The sequence shown here is derived from an EMBL/GenBank/DDBJ whole genome shotgun (WGS) entry which is preliminary data.</text>
</comment>
<gene>
    <name evidence="2" type="ORF">CDD80_4646</name>
</gene>
<dbReference type="Proteomes" id="UP000226431">
    <property type="component" value="Unassembled WGS sequence"/>
</dbReference>